<dbReference type="InterPro" id="IPR001878">
    <property type="entry name" value="Znf_CCHC"/>
</dbReference>
<gene>
    <name evidence="4" type="ORF">HBR001_LOCUS7918</name>
</gene>
<evidence type="ECO:0000313" key="5">
    <source>
        <dbReference type="Proteomes" id="UP001162031"/>
    </source>
</evidence>
<dbReference type="PROSITE" id="PS50158">
    <property type="entry name" value="ZF_CCHC"/>
    <property type="match status" value="3"/>
</dbReference>
<proteinExistence type="predicted"/>
<feature type="compositionally biased region" description="Basic and acidic residues" evidence="2">
    <location>
        <begin position="113"/>
        <end position="128"/>
    </location>
</feature>
<dbReference type="PANTHER" id="PTHR46978:SF1">
    <property type="entry name" value="ZINC KNUCKLE (CCHC-TYPE) FAMILY PROTEIN"/>
    <property type="match status" value="1"/>
</dbReference>
<feature type="compositionally biased region" description="Low complexity" evidence="2">
    <location>
        <begin position="1"/>
        <end position="16"/>
    </location>
</feature>
<keyword evidence="1" id="KW-0479">Metal-binding</keyword>
<feature type="domain" description="CCHC-type" evidence="3">
    <location>
        <begin position="267"/>
        <end position="281"/>
    </location>
</feature>
<feature type="domain" description="CCHC-type" evidence="3">
    <location>
        <begin position="415"/>
        <end position="429"/>
    </location>
</feature>
<organism evidence="4 5">
    <name type="scientific">Hyaloperonospora brassicae</name>
    <name type="common">Brassica downy mildew</name>
    <name type="synonym">Peronospora brassicae</name>
    <dbReference type="NCBI Taxonomy" id="162125"/>
    <lineage>
        <taxon>Eukaryota</taxon>
        <taxon>Sar</taxon>
        <taxon>Stramenopiles</taxon>
        <taxon>Oomycota</taxon>
        <taxon>Peronosporomycetes</taxon>
        <taxon>Peronosporales</taxon>
        <taxon>Peronosporaceae</taxon>
        <taxon>Hyaloperonospora</taxon>
    </lineage>
</organism>
<feature type="region of interest" description="Disordered" evidence="2">
    <location>
        <begin position="459"/>
        <end position="490"/>
    </location>
</feature>
<evidence type="ECO:0000256" key="2">
    <source>
        <dbReference type="SAM" id="MobiDB-lite"/>
    </source>
</evidence>
<dbReference type="PANTHER" id="PTHR46978">
    <property type="entry name" value="ZINC KNUCKLE (CCHC-TYPE) FAMILY PROTEIN"/>
    <property type="match status" value="1"/>
</dbReference>
<feature type="compositionally biased region" description="Acidic residues" evidence="2">
    <location>
        <begin position="103"/>
        <end position="112"/>
    </location>
</feature>
<reference evidence="4" key="1">
    <citation type="submission" date="2022-12" db="EMBL/GenBank/DDBJ databases">
        <authorList>
            <person name="Webb A."/>
        </authorList>
    </citation>
    <scope>NUCLEOTIDE SEQUENCE</scope>
    <source>
        <strain evidence="4">Hp1</strain>
    </source>
</reference>
<feature type="compositionally biased region" description="Basic and acidic residues" evidence="2">
    <location>
        <begin position="475"/>
        <end position="490"/>
    </location>
</feature>
<dbReference type="GO" id="GO:0008270">
    <property type="term" value="F:zinc ion binding"/>
    <property type="evidence" value="ECO:0007669"/>
    <property type="project" value="UniProtKB-KW"/>
</dbReference>
<feature type="compositionally biased region" description="Basic and acidic residues" evidence="2">
    <location>
        <begin position="24"/>
        <end position="36"/>
    </location>
</feature>
<protein>
    <recommendedName>
        <fullName evidence="3">CCHC-type domain-containing protein</fullName>
    </recommendedName>
</protein>
<dbReference type="GO" id="GO:0003676">
    <property type="term" value="F:nucleic acid binding"/>
    <property type="evidence" value="ECO:0007669"/>
    <property type="project" value="InterPro"/>
</dbReference>
<sequence>MRGHDAAVLSAMSDVSASDDSDDERLHVMDPSDPRAHRLAPSVAQVPSPRLALTPPAEIHRDADSESENIATHRLGAGAHVSASPTRSTKNVIDTDDVIPIQFDDDGVDDDGDSRRTTKEKQKPKETKTNGTKSVTLSKWAQARFLVPAGARKVAVVEEDTCLEPLNDFILSDFSSRYRGDVGNVDVEKAIATADEEDRDEDESLVGSSRQKHVGAPLFETSGDGRPIEAGNRKAKDAGSNQRVLKKDGEGRKRKESRYFVTDLATKCYHCGEVGHMASVCMNDKLQPPCYYCALRGHQSWACPNLPCASCLQLGHQEKYCNNRAMTTKTCKLCGCTGHTEDRCGNVDTVEQATCMVCTRVGHLHCVPVPPPADRRVYCPNCAENHKLERCRRYSKPIPVNLTARVASGRFVQTCFVCSEAGHIAAECPTRSNGYGRGRDGCYKCGRSGHFAAECYGSSNHHSNDRHDSSRKRYRDVQDEYPNYRDHRRR</sequence>
<comment type="caution">
    <text evidence="4">The sequence shown here is derived from an EMBL/GenBank/DDBJ whole genome shotgun (WGS) entry which is preliminary data.</text>
</comment>
<accession>A0AAV0UTY7</accession>
<feature type="region of interest" description="Disordered" evidence="2">
    <location>
        <begin position="1"/>
        <end position="134"/>
    </location>
</feature>
<keyword evidence="1" id="KW-0862">Zinc</keyword>
<evidence type="ECO:0000256" key="1">
    <source>
        <dbReference type="PROSITE-ProRule" id="PRU00047"/>
    </source>
</evidence>
<keyword evidence="5" id="KW-1185">Reference proteome</keyword>
<dbReference type="EMBL" id="CANTFL010001429">
    <property type="protein sequence ID" value="CAI5739733.1"/>
    <property type="molecule type" value="Genomic_DNA"/>
</dbReference>
<dbReference type="Gene3D" id="4.10.60.10">
    <property type="entry name" value="Zinc finger, CCHC-type"/>
    <property type="match status" value="2"/>
</dbReference>
<dbReference type="InterPro" id="IPR036875">
    <property type="entry name" value="Znf_CCHC_sf"/>
</dbReference>
<dbReference type="SMART" id="SM00343">
    <property type="entry name" value="ZnF_C2HC"/>
    <property type="match status" value="6"/>
</dbReference>
<dbReference type="AlphaFoldDB" id="A0AAV0UTY7"/>
<dbReference type="Pfam" id="PF00098">
    <property type="entry name" value="zf-CCHC"/>
    <property type="match status" value="3"/>
</dbReference>
<keyword evidence="1" id="KW-0863">Zinc-finger</keyword>
<dbReference type="SUPFAM" id="SSF57756">
    <property type="entry name" value="Retrovirus zinc finger-like domains"/>
    <property type="match status" value="2"/>
</dbReference>
<feature type="region of interest" description="Disordered" evidence="2">
    <location>
        <begin position="216"/>
        <end position="251"/>
    </location>
</feature>
<name>A0AAV0UTY7_HYABA</name>
<evidence type="ECO:0000313" key="4">
    <source>
        <dbReference type="EMBL" id="CAI5739733.1"/>
    </source>
</evidence>
<dbReference type="Proteomes" id="UP001162031">
    <property type="component" value="Unassembled WGS sequence"/>
</dbReference>
<feature type="domain" description="CCHC-type" evidence="3">
    <location>
        <begin position="442"/>
        <end position="455"/>
    </location>
</feature>
<evidence type="ECO:0000259" key="3">
    <source>
        <dbReference type="PROSITE" id="PS50158"/>
    </source>
</evidence>
<feature type="compositionally biased region" description="Polar residues" evidence="2">
    <location>
        <begin position="83"/>
        <end position="92"/>
    </location>
</feature>